<keyword evidence="3" id="KW-0732">Signal</keyword>
<feature type="region of interest" description="Disordered" evidence="1">
    <location>
        <begin position="165"/>
        <end position="187"/>
    </location>
</feature>
<comment type="caution">
    <text evidence="4">The sequence shown here is derived from an EMBL/GenBank/DDBJ whole genome shotgun (WGS) entry which is preliminary data.</text>
</comment>
<proteinExistence type="predicted"/>
<feature type="transmembrane region" description="Helical" evidence="2">
    <location>
        <begin position="298"/>
        <end position="322"/>
    </location>
</feature>
<feature type="signal peptide" evidence="3">
    <location>
        <begin position="1"/>
        <end position="19"/>
    </location>
</feature>
<evidence type="ECO:0000256" key="1">
    <source>
        <dbReference type="SAM" id="MobiDB-lite"/>
    </source>
</evidence>
<evidence type="ECO:0000256" key="3">
    <source>
        <dbReference type="SAM" id="SignalP"/>
    </source>
</evidence>
<dbReference type="EMBL" id="JALLPB020000007">
    <property type="protein sequence ID" value="KAL3827185.1"/>
    <property type="molecule type" value="Genomic_DNA"/>
</dbReference>
<dbReference type="AlphaFoldDB" id="A0ABD3SS43"/>
<evidence type="ECO:0000313" key="4">
    <source>
        <dbReference type="EMBL" id="KAL3827185.1"/>
    </source>
</evidence>
<evidence type="ECO:0000313" key="5">
    <source>
        <dbReference type="Proteomes" id="UP001530377"/>
    </source>
</evidence>
<accession>A0ABD3SS43</accession>
<keyword evidence="2" id="KW-1133">Transmembrane helix</keyword>
<gene>
    <name evidence="4" type="ORF">ACHAXA_006740</name>
</gene>
<keyword evidence="5" id="KW-1185">Reference proteome</keyword>
<protein>
    <submittedName>
        <fullName evidence="4">Uncharacterized protein</fullName>
    </submittedName>
</protein>
<sequence>MKLSIIATAFAATVGLASAAPAIVWKKGGDGGPSSSSASHISDAIDARSLLSSVIDNDDDGEGKDSSSRSSSLAAVIFLVGRDADGSEGLASLALSGKIPQVRDRYLTADEVHHHVRGMESSRTVARDAASAREGDQKGAVRAVVRVSMEEFRRKLASMAQTEAEEFEGGGKDDVAAAQASSSTKVTKSERRRRMAISEADVLVVDVMVDDEASEIDAAIVAAIDSSVVRNVILSSVRSTSEVKHARKLAVGERFARKEASNDVAAAAGRRRLQEEDANGGSSSSTEGVYYVNMTPNIFAGLLFFFLFTFTAHLGLSCMNMIEGQDVYVKKYPHIGREV</sequence>
<feature type="chain" id="PRO_5044800496" evidence="3">
    <location>
        <begin position="20"/>
        <end position="339"/>
    </location>
</feature>
<name>A0ABD3SS43_9STRA</name>
<keyword evidence="2" id="KW-0472">Membrane</keyword>
<keyword evidence="2" id="KW-0812">Transmembrane</keyword>
<dbReference type="Proteomes" id="UP001530377">
    <property type="component" value="Unassembled WGS sequence"/>
</dbReference>
<reference evidence="4 5" key="1">
    <citation type="submission" date="2024-10" db="EMBL/GenBank/DDBJ databases">
        <title>Updated reference genomes for cyclostephanoid diatoms.</title>
        <authorList>
            <person name="Roberts W.R."/>
            <person name="Alverson A.J."/>
        </authorList>
    </citation>
    <scope>NUCLEOTIDE SEQUENCE [LARGE SCALE GENOMIC DNA]</scope>
    <source>
        <strain evidence="4 5">AJA228-03</strain>
    </source>
</reference>
<evidence type="ECO:0000256" key="2">
    <source>
        <dbReference type="SAM" id="Phobius"/>
    </source>
</evidence>
<organism evidence="4 5">
    <name type="scientific">Cyclostephanos tholiformis</name>
    <dbReference type="NCBI Taxonomy" id="382380"/>
    <lineage>
        <taxon>Eukaryota</taxon>
        <taxon>Sar</taxon>
        <taxon>Stramenopiles</taxon>
        <taxon>Ochrophyta</taxon>
        <taxon>Bacillariophyta</taxon>
        <taxon>Coscinodiscophyceae</taxon>
        <taxon>Thalassiosirophycidae</taxon>
        <taxon>Stephanodiscales</taxon>
        <taxon>Stephanodiscaceae</taxon>
        <taxon>Cyclostephanos</taxon>
    </lineage>
</organism>